<evidence type="ECO:0000313" key="2">
    <source>
        <dbReference type="EMBL" id="MBF8188157.1"/>
    </source>
</evidence>
<feature type="transmembrane region" description="Helical" evidence="1">
    <location>
        <begin position="73"/>
        <end position="94"/>
    </location>
</feature>
<proteinExistence type="predicted"/>
<dbReference type="Proteomes" id="UP000605361">
    <property type="component" value="Unassembled WGS sequence"/>
</dbReference>
<keyword evidence="1" id="KW-1133">Transmembrane helix</keyword>
<feature type="transmembrane region" description="Helical" evidence="1">
    <location>
        <begin position="100"/>
        <end position="126"/>
    </location>
</feature>
<keyword evidence="1" id="KW-0812">Transmembrane</keyword>
<feature type="transmembrane region" description="Helical" evidence="1">
    <location>
        <begin position="138"/>
        <end position="163"/>
    </location>
</feature>
<accession>A0A931A854</accession>
<protein>
    <submittedName>
        <fullName evidence="2">Uncharacterized protein</fullName>
    </submittedName>
</protein>
<dbReference type="AlphaFoldDB" id="A0A931A854"/>
<sequence>MPARLTRGLLRGLEWVANPALAGLAFCALALGVVTWLPALAAAGHALSRWRDDGDQRCFVATFRSFPRYWATLWRHGLVSTAVAAVLVANLVFLAEQASLFAFVLLTAQAGIAAALIPYHFALAAVAARDRPGDWRRAAVLLAFGSARRGLALLAAALVVPALTLPLTVGPLLFGPTIPLLVAIGFAGRA</sequence>
<evidence type="ECO:0000313" key="3">
    <source>
        <dbReference type="Proteomes" id="UP000605361"/>
    </source>
</evidence>
<comment type="caution">
    <text evidence="2">The sequence shown here is derived from an EMBL/GenBank/DDBJ whole genome shotgun (WGS) entry which is preliminary data.</text>
</comment>
<dbReference type="EMBL" id="JADOGI010000060">
    <property type="protein sequence ID" value="MBF8188157.1"/>
    <property type="molecule type" value="Genomic_DNA"/>
</dbReference>
<feature type="transmembrane region" description="Helical" evidence="1">
    <location>
        <begin position="20"/>
        <end position="41"/>
    </location>
</feature>
<organism evidence="2 3">
    <name type="scientific">Nonomuraea cypriaca</name>
    <dbReference type="NCBI Taxonomy" id="1187855"/>
    <lineage>
        <taxon>Bacteria</taxon>
        <taxon>Bacillati</taxon>
        <taxon>Actinomycetota</taxon>
        <taxon>Actinomycetes</taxon>
        <taxon>Streptosporangiales</taxon>
        <taxon>Streptosporangiaceae</taxon>
        <taxon>Nonomuraea</taxon>
    </lineage>
</organism>
<reference evidence="2" key="1">
    <citation type="submission" date="2020-11" db="EMBL/GenBank/DDBJ databases">
        <title>Whole-genome analyses of Nonomuraea sp. K274.</title>
        <authorList>
            <person name="Veyisoglu A."/>
        </authorList>
    </citation>
    <scope>NUCLEOTIDE SEQUENCE</scope>
    <source>
        <strain evidence="2">K274</strain>
    </source>
</reference>
<gene>
    <name evidence="2" type="ORF">ITP53_20970</name>
</gene>
<name>A0A931A854_9ACTN</name>
<keyword evidence="3" id="KW-1185">Reference proteome</keyword>
<evidence type="ECO:0000256" key="1">
    <source>
        <dbReference type="SAM" id="Phobius"/>
    </source>
</evidence>
<feature type="transmembrane region" description="Helical" evidence="1">
    <location>
        <begin position="169"/>
        <end position="188"/>
    </location>
</feature>
<keyword evidence="1" id="KW-0472">Membrane</keyword>